<evidence type="ECO:0000256" key="5">
    <source>
        <dbReference type="ARBA" id="ARBA00023136"/>
    </source>
</evidence>
<evidence type="ECO:0000313" key="8">
    <source>
        <dbReference type="EMBL" id="MEQ2253866.1"/>
    </source>
</evidence>
<keyword evidence="5" id="KW-0472">Membrane</keyword>
<keyword evidence="9" id="KW-1185">Reference proteome</keyword>
<proteinExistence type="predicted"/>
<accession>A0ABV0VBP6</accession>
<evidence type="ECO:0000313" key="9">
    <source>
        <dbReference type="Proteomes" id="UP001482620"/>
    </source>
</evidence>
<comment type="subcellular location">
    <subcellularLocation>
        <location evidence="1">Cell membrane</location>
        <topology evidence="1">Lipid-anchor</topology>
        <orientation evidence="1">Cytoplasmic side</orientation>
    </subcellularLocation>
</comment>
<organism evidence="8 9">
    <name type="scientific">Ilyodon furcidens</name>
    <name type="common">goldbreast splitfin</name>
    <dbReference type="NCBI Taxonomy" id="33524"/>
    <lineage>
        <taxon>Eukaryota</taxon>
        <taxon>Metazoa</taxon>
        <taxon>Chordata</taxon>
        <taxon>Craniata</taxon>
        <taxon>Vertebrata</taxon>
        <taxon>Euteleostomi</taxon>
        <taxon>Actinopterygii</taxon>
        <taxon>Neopterygii</taxon>
        <taxon>Teleostei</taxon>
        <taxon>Neoteleostei</taxon>
        <taxon>Acanthomorphata</taxon>
        <taxon>Ovalentaria</taxon>
        <taxon>Atherinomorphae</taxon>
        <taxon>Cyprinodontiformes</taxon>
        <taxon>Goodeidae</taxon>
        <taxon>Ilyodon</taxon>
    </lineage>
</organism>
<sequence length="81" mass="9069">KIEKVRPAPPVSPSPSEGALSDAGSEDSGGSRPKNLMQTLLEDYETHKVKRKEKLEDNNVSILPLLNLNKQIQYDRIRQLS</sequence>
<keyword evidence="3" id="KW-0597">Phosphoprotein</keyword>
<dbReference type="Proteomes" id="UP001482620">
    <property type="component" value="Unassembled WGS sequence"/>
</dbReference>
<evidence type="ECO:0000256" key="2">
    <source>
        <dbReference type="ARBA" id="ARBA00022475"/>
    </source>
</evidence>
<name>A0ABV0VBP6_9TELE</name>
<reference evidence="8 9" key="1">
    <citation type="submission" date="2021-06" db="EMBL/GenBank/DDBJ databases">
        <authorList>
            <person name="Palmer J.M."/>
        </authorList>
    </citation>
    <scope>NUCLEOTIDE SEQUENCE [LARGE SCALE GENOMIC DNA]</scope>
    <source>
        <strain evidence="9">if_2019</strain>
        <tissue evidence="8">Muscle</tissue>
    </source>
</reference>
<evidence type="ECO:0000256" key="4">
    <source>
        <dbReference type="ARBA" id="ARBA00023054"/>
    </source>
</evidence>
<keyword evidence="6" id="KW-0449">Lipoprotein</keyword>
<keyword evidence="2" id="KW-1003">Cell membrane</keyword>
<protein>
    <submittedName>
        <fullName evidence="8">Uncharacterized protein</fullName>
    </submittedName>
</protein>
<evidence type="ECO:0000256" key="7">
    <source>
        <dbReference type="SAM" id="MobiDB-lite"/>
    </source>
</evidence>
<gene>
    <name evidence="8" type="ORF">ILYODFUR_036954</name>
</gene>
<dbReference type="EMBL" id="JAHRIQ010100500">
    <property type="protein sequence ID" value="MEQ2253866.1"/>
    <property type="molecule type" value="Genomic_DNA"/>
</dbReference>
<dbReference type="PANTHER" id="PTHR10498">
    <property type="entry name" value="PARALEMMIN-RELATED"/>
    <property type="match status" value="1"/>
</dbReference>
<feature type="non-terminal residue" evidence="8">
    <location>
        <position position="1"/>
    </location>
</feature>
<keyword evidence="4" id="KW-0175">Coiled coil</keyword>
<feature type="region of interest" description="Disordered" evidence="7">
    <location>
        <begin position="1"/>
        <end position="34"/>
    </location>
</feature>
<evidence type="ECO:0000256" key="6">
    <source>
        <dbReference type="ARBA" id="ARBA00023288"/>
    </source>
</evidence>
<dbReference type="PANTHER" id="PTHR10498:SF24">
    <property type="entry name" value="A-KINASE ANCHOR PROTEIN 2 ISOFORM 3 (AKAP2)"/>
    <property type="match status" value="1"/>
</dbReference>
<evidence type="ECO:0000256" key="1">
    <source>
        <dbReference type="ARBA" id="ARBA00004342"/>
    </source>
</evidence>
<comment type="caution">
    <text evidence="8">The sequence shown here is derived from an EMBL/GenBank/DDBJ whole genome shotgun (WGS) entry which is preliminary data.</text>
</comment>
<evidence type="ECO:0000256" key="3">
    <source>
        <dbReference type="ARBA" id="ARBA00022553"/>
    </source>
</evidence>